<gene>
    <name evidence="1" type="ORF">E3N88_09119</name>
</gene>
<protein>
    <submittedName>
        <fullName evidence="1">Uncharacterized protein</fullName>
    </submittedName>
</protein>
<sequence>MPPLGSIERENRVVKPLKLIPVEPLVPSPDAGFAAFEADTGGAEMVDFSQVNDATSGGVGDLKVTAWVLCHTIKSERQFFKKRKHNSILQLLL</sequence>
<evidence type="ECO:0000313" key="2">
    <source>
        <dbReference type="Proteomes" id="UP000326396"/>
    </source>
</evidence>
<comment type="caution">
    <text evidence="1">The sequence shown here is derived from an EMBL/GenBank/DDBJ whole genome shotgun (WGS) entry which is preliminary data.</text>
</comment>
<evidence type="ECO:0000313" key="1">
    <source>
        <dbReference type="EMBL" id="KAD6454413.1"/>
    </source>
</evidence>
<proteinExistence type="predicted"/>
<organism evidence="1 2">
    <name type="scientific">Mikania micrantha</name>
    <name type="common">bitter vine</name>
    <dbReference type="NCBI Taxonomy" id="192012"/>
    <lineage>
        <taxon>Eukaryota</taxon>
        <taxon>Viridiplantae</taxon>
        <taxon>Streptophyta</taxon>
        <taxon>Embryophyta</taxon>
        <taxon>Tracheophyta</taxon>
        <taxon>Spermatophyta</taxon>
        <taxon>Magnoliopsida</taxon>
        <taxon>eudicotyledons</taxon>
        <taxon>Gunneridae</taxon>
        <taxon>Pentapetalae</taxon>
        <taxon>asterids</taxon>
        <taxon>campanulids</taxon>
        <taxon>Asterales</taxon>
        <taxon>Asteraceae</taxon>
        <taxon>Asteroideae</taxon>
        <taxon>Heliantheae alliance</taxon>
        <taxon>Eupatorieae</taxon>
        <taxon>Mikania</taxon>
    </lineage>
</organism>
<reference evidence="1 2" key="1">
    <citation type="submission" date="2019-05" db="EMBL/GenBank/DDBJ databases">
        <title>Mikania micrantha, genome provides insights into the molecular mechanism of rapid growth.</title>
        <authorList>
            <person name="Liu B."/>
        </authorList>
    </citation>
    <scope>NUCLEOTIDE SEQUENCE [LARGE SCALE GENOMIC DNA]</scope>
    <source>
        <strain evidence="1">NLD-2019</strain>
        <tissue evidence="1">Leaf</tissue>
    </source>
</reference>
<dbReference type="EMBL" id="SZYD01000004">
    <property type="protein sequence ID" value="KAD6454413.1"/>
    <property type="molecule type" value="Genomic_DNA"/>
</dbReference>
<dbReference type="Proteomes" id="UP000326396">
    <property type="component" value="Linkage Group LG12"/>
</dbReference>
<keyword evidence="2" id="KW-1185">Reference proteome</keyword>
<accession>A0A5N6PKG2</accession>
<name>A0A5N6PKG2_9ASTR</name>
<dbReference type="AlphaFoldDB" id="A0A5N6PKG2"/>